<evidence type="ECO:0000256" key="2">
    <source>
        <dbReference type="SAM" id="MobiDB-lite"/>
    </source>
</evidence>
<feature type="domain" description="Calcineurin-like phosphoesterase" evidence="3">
    <location>
        <begin position="26"/>
        <end position="219"/>
    </location>
</feature>
<sequence length="300" mass="32285">MSSQRTAAVTEIYCTNTVLVFGGPYSNLHACRALLDEAARRAIPPQRIFCTGDVVAYGADPQATVDLIARSEIHVVQGNCEYALGQDRADCGCGFPEGGACDTLSRRWYAYARARISADARTWMRALPPRLDLLIGGARLAVVHATPTSRNAFVYASTPAREKYAEIQKSGADGVIAGHGGIPFTQIIDGRLWHNAGVIGLPANDGRADVWYAILDPDDDGGLMVEHHALRYDAATAATAMRAAGLGEDYAGALESGLWPSMDSLPQGERKNRGAPLSAPPTRWRAPAPNARPPWRKDFQ</sequence>
<dbReference type="AlphaFoldDB" id="A0A4R3JCP4"/>
<dbReference type="InterPro" id="IPR050126">
    <property type="entry name" value="Ap4A_hydrolase"/>
</dbReference>
<dbReference type="InterPro" id="IPR024654">
    <property type="entry name" value="Calcineurin-like_PHP_lpxH"/>
</dbReference>
<organism evidence="4 5">
    <name type="scientific">Varunaivibrio sulfuroxidans</name>
    <dbReference type="NCBI Taxonomy" id="1773489"/>
    <lineage>
        <taxon>Bacteria</taxon>
        <taxon>Pseudomonadati</taxon>
        <taxon>Pseudomonadota</taxon>
        <taxon>Alphaproteobacteria</taxon>
        <taxon>Rhodospirillales</taxon>
        <taxon>Magnetovibrionaceae</taxon>
        <taxon>Varunaivibrio</taxon>
    </lineage>
</organism>
<comment type="similarity">
    <text evidence="1">Belongs to the metallophosphoesterase superfamily. YfcE family.</text>
</comment>
<dbReference type="Gene3D" id="3.60.21.10">
    <property type="match status" value="1"/>
</dbReference>
<gene>
    <name evidence="4" type="ORF">EDD55_10365</name>
</gene>
<comment type="caution">
    <text evidence="4">The sequence shown here is derived from an EMBL/GenBank/DDBJ whole genome shotgun (WGS) entry which is preliminary data.</text>
</comment>
<dbReference type="GO" id="GO:0005737">
    <property type="term" value="C:cytoplasm"/>
    <property type="evidence" value="ECO:0007669"/>
    <property type="project" value="TreeGrafter"/>
</dbReference>
<reference evidence="4 5" key="1">
    <citation type="submission" date="2019-03" db="EMBL/GenBank/DDBJ databases">
        <title>Genomic Encyclopedia of Type Strains, Phase IV (KMG-IV): sequencing the most valuable type-strain genomes for metagenomic binning, comparative biology and taxonomic classification.</title>
        <authorList>
            <person name="Goeker M."/>
        </authorList>
    </citation>
    <scope>NUCLEOTIDE SEQUENCE [LARGE SCALE GENOMIC DNA]</scope>
    <source>
        <strain evidence="4 5">DSM 101688</strain>
    </source>
</reference>
<dbReference type="CDD" id="cd00838">
    <property type="entry name" value="MPP_superfamily"/>
    <property type="match status" value="1"/>
</dbReference>
<dbReference type="GO" id="GO:0016791">
    <property type="term" value="F:phosphatase activity"/>
    <property type="evidence" value="ECO:0007669"/>
    <property type="project" value="TreeGrafter"/>
</dbReference>
<evidence type="ECO:0000259" key="3">
    <source>
        <dbReference type="Pfam" id="PF12850"/>
    </source>
</evidence>
<dbReference type="PANTHER" id="PTHR42850">
    <property type="entry name" value="METALLOPHOSPHOESTERASE"/>
    <property type="match status" value="1"/>
</dbReference>
<keyword evidence="5" id="KW-1185">Reference proteome</keyword>
<evidence type="ECO:0000313" key="5">
    <source>
        <dbReference type="Proteomes" id="UP000295304"/>
    </source>
</evidence>
<protein>
    <submittedName>
        <fullName evidence="4">Putative phosphodiesterase</fullName>
    </submittedName>
</protein>
<dbReference type="RefSeq" id="WP_132938422.1">
    <property type="nucleotide sequence ID" value="NZ_CP119676.1"/>
</dbReference>
<dbReference type="Proteomes" id="UP000295304">
    <property type="component" value="Unassembled WGS sequence"/>
</dbReference>
<accession>A0A4R3JCP4</accession>
<name>A0A4R3JCP4_9PROT</name>
<dbReference type="SUPFAM" id="SSF56300">
    <property type="entry name" value="Metallo-dependent phosphatases"/>
    <property type="match status" value="1"/>
</dbReference>
<dbReference type="EMBL" id="SLZW01000003">
    <property type="protein sequence ID" value="TCS63444.1"/>
    <property type="molecule type" value="Genomic_DNA"/>
</dbReference>
<proteinExistence type="inferred from homology"/>
<evidence type="ECO:0000256" key="1">
    <source>
        <dbReference type="ARBA" id="ARBA00008950"/>
    </source>
</evidence>
<evidence type="ECO:0000313" key="4">
    <source>
        <dbReference type="EMBL" id="TCS63444.1"/>
    </source>
</evidence>
<dbReference type="InterPro" id="IPR029052">
    <property type="entry name" value="Metallo-depent_PP-like"/>
</dbReference>
<feature type="compositionally biased region" description="Low complexity" evidence="2">
    <location>
        <begin position="280"/>
        <end position="289"/>
    </location>
</feature>
<dbReference type="OrthoDB" id="9813918at2"/>
<dbReference type="PANTHER" id="PTHR42850:SF2">
    <property type="entry name" value="BLL5683 PROTEIN"/>
    <property type="match status" value="1"/>
</dbReference>
<feature type="region of interest" description="Disordered" evidence="2">
    <location>
        <begin position="261"/>
        <end position="300"/>
    </location>
</feature>
<dbReference type="Pfam" id="PF12850">
    <property type="entry name" value="Metallophos_2"/>
    <property type="match status" value="1"/>
</dbReference>